<sequence>MDDFFDDIDTIVPTTRAKTGSRFAPKAKPKPKQSIQKNVSASSENAVSSKDGNNVLVDSSTTHKESEGISQNESHNVVAVSSSVEEPISSGHNRHINVNNVTAQPVQPANAVESVLNNVAAPSTNCATIGRSNELPANVEGSFLDRNKSLEVIDNSLEVSLNVGFKSASGDSNTVTGIYESNIHSNFGFGEVQEVLSSEFEFDPFSNVLPDPGTRNAKKFQPKIKPRPRVSNAPATASSGLGIPFSEDNISLEAVIPSHPDSPNAMTSEAVVHDGTRDLPSSFGKSAAETADIFSGLESLDDIRNQASTGIGKPDLKSFNVKGTEENLVFPGYDSKSRSETQEGADLNADCPIDNVYDYQSMKSGTDPTSEIPRHEGLTNSADSPTLADLMQQDGIGEKEDANERKKSVRKNKRSSIAGVEDKGSKTSRKTRKQSVHKTAKNSLNEPIEDDDDVLDPPYEFDGDELEENDGENEVDDSSKKKRASTSSKKKSVAKNGKTSGKRKKANDDLDKVTEKPPKKFPHSSRRRKRCVDKALLDDEYLDQRTLPLRDIILLAEHKERLAKKEGTTTNTSSTNQSNGDFLHEADANNEDEFYGSDDGYRDPYDDQYQASENITSTAPLLNYQSFMDKTPRAKWSKQETELFYVAVSFSTDFAMIQQNFFPNKTRRQVKLKFKKEERQNPLQLADALNNHATDLSKFKSLAEKLGQTSNKAEQDTARDAPDFMPGEEVEELTPETNEEVAATQQEQDHINVKDQEDSVAYPVPGQSDDDDDDDDDDGGEHQLLDWSQYQSSI</sequence>
<dbReference type="EMBL" id="CASHSV030000823">
    <property type="protein sequence ID" value="CAJ2676955.1"/>
    <property type="molecule type" value="Genomic_DNA"/>
</dbReference>
<gene>
    <name evidence="1" type="ORF">MILVUS5_LOCUS39569</name>
</gene>
<keyword evidence="2" id="KW-1185">Reference proteome</keyword>
<organism evidence="1 2">
    <name type="scientific">Trifolium pratense</name>
    <name type="common">Red clover</name>
    <dbReference type="NCBI Taxonomy" id="57577"/>
    <lineage>
        <taxon>Eukaryota</taxon>
        <taxon>Viridiplantae</taxon>
        <taxon>Streptophyta</taxon>
        <taxon>Embryophyta</taxon>
        <taxon>Tracheophyta</taxon>
        <taxon>Spermatophyta</taxon>
        <taxon>Magnoliopsida</taxon>
        <taxon>eudicotyledons</taxon>
        <taxon>Gunneridae</taxon>
        <taxon>Pentapetalae</taxon>
        <taxon>rosids</taxon>
        <taxon>fabids</taxon>
        <taxon>Fabales</taxon>
        <taxon>Fabaceae</taxon>
        <taxon>Papilionoideae</taxon>
        <taxon>50 kb inversion clade</taxon>
        <taxon>NPAAA clade</taxon>
        <taxon>Hologalegina</taxon>
        <taxon>IRL clade</taxon>
        <taxon>Trifolieae</taxon>
        <taxon>Trifolium</taxon>
    </lineage>
</organism>
<name>A0ACB0M8N0_TRIPR</name>
<dbReference type="Proteomes" id="UP001177021">
    <property type="component" value="Unassembled WGS sequence"/>
</dbReference>
<accession>A0ACB0M8N0</accession>
<reference evidence="1" key="1">
    <citation type="submission" date="2023-10" db="EMBL/GenBank/DDBJ databases">
        <authorList>
            <person name="Rodriguez Cubillos JULIANA M."/>
            <person name="De Vega J."/>
        </authorList>
    </citation>
    <scope>NUCLEOTIDE SEQUENCE</scope>
</reference>
<proteinExistence type="predicted"/>
<comment type="caution">
    <text evidence="1">The sequence shown here is derived from an EMBL/GenBank/DDBJ whole genome shotgun (WGS) entry which is preliminary data.</text>
</comment>
<evidence type="ECO:0000313" key="1">
    <source>
        <dbReference type="EMBL" id="CAJ2676955.1"/>
    </source>
</evidence>
<evidence type="ECO:0000313" key="2">
    <source>
        <dbReference type="Proteomes" id="UP001177021"/>
    </source>
</evidence>
<protein>
    <submittedName>
        <fullName evidence="1">Uncharacterized protein</fullName>
    </submittedName>
</protein>